<gene>
    <name evidence="3" type="ORF">ARC20_10600</name>
</gene>
<dbReference type="Pfam" id="PF20101">
    <property type="entry name" value="DUF6491"/>
    <property type="match status" value="1"/>
</dbReference>
<evidence type="ECO:0008006" key="5">
    <source>
        <dbReference type="Google" id="ProtNLM"/>
    </source>
</evidence>
<feature type="compositionally biased region" description="Basic and acidic residues" evidence="1">
    <location>
        <begin position="137"/>
        <end position="150"/>
    </location>
</feature>
<comment type="caution">
    <text evidence="3">The sequence shown here is derived from an EMBL/GenBank/DDBJ whole genome shotgun (WGS) entry which is preliminary data.</text>
</comment>
<reference evidence="3 4" key="1">
    <citation type="submission" date="2015-10" db="EMBL/GenBank/DDBJ databases">
        <title>Genome sequencing and analysis of members of genus Stenotrophomonas.</title>
        <authorList>
            <person name="Patil P.P."/>
            <person name="Midha S."/>
            <person name="Patil P.B."/>
        </authorList>
    </citation>
    <scope>NUCLEOTIDE SEQUENCE [LARGE SCALE GENOMIC DNA]</scope>
    <source>
        <strain evidence="3 4">JCM 16536</strain>
    </source>
</reference>
<protein>
    <recommendedName>
        <fullName evidence="5">Lipoprotein</fullName>
    </recommendedName>
</protein>
<dbReference type="EMBL" id="LLXU01000079">
    <property type="protein sequence ID" value="KRG42855.1"/>
    <property type="molecule type" value="Genomic_DNA"/>
</dbReference>
<organism evidence="3 4">
    <name type="scientific">Stenotrophomonas panacihumi</name>
    <dbReference type="NCBI Taxonomy" id="676599"/>
    <lineage>
        <taxon>Bacteria</taxon>
        <taxon>Pseudomonadati</taxon>
        <taxon>Pseudomonadota</taxon>
        <taxon>Gammaproteobacteria</taxon>
        <taxon>Lysobacterales</taxon>
        <taxon>Lysobacteraceae</taxon>
        <taxon>Stenotrophomonas</taxon>
    </lineage>
</organism>
<keyword evidence="4" id="KW-1185">Reference proteome</keyword>
<name>A0A0R0APA3_9GAMM</name>
<keyword evidence="2" id="KW-0732">Signal</keyword>
<feature type="signal peptide" evidence="2">
    <location>
        <begin position="1"/>
        <end position="20"/>
    </location>
</feature>
<evidence type="ECO:0000256" key="2">
    <source>
        <dbReference type="SAM" id="SignalP"/>
    </source>
</evidence>
<evidence type="ECO:0000313" key="3">
    <source>
        <dbReference type="EMBL" id="KRG42855.1"/>
    </source>
</evidence>
<proteinExistence type="predicted"/>
<dbReference type="RefSeq" id="WP_057646695.1">
    <property type="nucleotide sequence ID" value="NZ_LLXU01000079.1"/>
</dbReference>
<evidence type="ECO:0000313" key="4">
    <source>
        <dbReference type="Proteomes" id="UP000051802"/>
    </source>
</evidence>
<dbReference type="OrthoDB" id="6047015at2"/>
<sequence>MRQVIALSVLAMLLAGCAHTATMTPDQRLALYQQHAGAPVPSLQLNRMVRRSDWTPLGDQAMALWSSPSRGHLLEFRTRCSGLSTAQGISITNQFGTVSARFDSVILRTPGTISPVSPGCRISRIRPLDGQALREAKREIREAQFTDRPQDVQPEPEEGGADTGGMP</sequence>
<feature type="chain" id="PRO_5006391088" description="Lipoprotein" evidence="2">
    <location>
        <begin position="21"/>
        <end position="167"/>
    </location>
</feature>
<evidence type="ECO:0000256" key="1">
    <source>
        <dbReference type="SAM" id="MobiDB-lite"/>
    </source>
</evidence>
<dbReference type="PROSITE" id="PS51257">
    <property type="entry name" value="PROKAR_LIPOPROTEIN"/>
    <property type="match status" value="1"/>
</dbReference>
<dbReference type="STRING" id="676599.ARC20_10600"/>
<dbReference type="InterPro" id="IPR045500">
    <property type="entry name" value="DUF6491"/>
</dbReference>
<dbReference type="Proteomes" id="UP000051802">
    <property type="component" value="Unassembled WGS sequence"/>
</dbReference>
<accession>A0A0R0APA3</accession>
<feature type="region of interest" description="Disordered" evidence="1">
    <location>
        <begin position="137"/>
        <end position="167"/>
    </location>
</feature>
<dbReference type="AlphaFoldDB" id="A0A0R0APA3"/>